<proteinExistence type="predicted"/>
<dbReference type="RefSeq" id="WP_056938516.1">
    <property type="nucleotide sequence ID" value="NZ_AZGF01000002.1"/>
</dbReference>
<feature type="transmembrane region" description="Helical" evidence="1">
    <location>
        <begin position="12"/>
        <end position="30"/>
    </location>
</feature>
<evidence type="ECO:0000313" key="3">
    <source>
        <dbReference type="Proteomes" id="UP000051820"/>
    </source>
</evidence>
<dbReference type="STRING" id="1423807.FD16_GL000755"/>
<organism evidence="2 3">
    <name type="scientific">Paucilactobacillus suebicus DSM 5007 = KCTC 3549</name>
    <dbReference type="NCBI Taxonomy" id="1423807"/>
    <lineage>
        <taxon>Bacteria</taxon>
        <taxon>Bacillati</taxon>
        <taxon>Bacillota</taxon>
        <taxon>Bacilli</taxon>
        <taxon>Lactobacillales</taxon>
        <taxon>Lactobacillaceae</taxon>
        <taxon>Paucilactobacillus</taxon>
    </lineage>
</organism>
<feature type="transmembrane region" description="Helical" evidence="1">
    <location>
        <begin position="50"/>
        <end position="69"/>
    </location>
</feature>
<dbReference type="AlphaFoldDB" id="A0A0R1W610"/>
<dbReference type="EMBL" id="AZGF01000002">
    <property type="protein sequence ID" value="KRM13281.1"/>
    <property type="molecule type" value="Genomic_DNA"/>
</dbReference>
<dbReference type="Proteomes" id="UP000051820">
    <property type="component" value="Unassembled WGS sequence"/>
</dbReference>
<name>A0A0R1W610_9LACO</name>
<feature type="transmembrane region" description="Helical" evidence="1">
    <location>
        <begin position="285"/>
        <end position="304"/>
    </location>
</feature>
<feature type="transmembrane region" description="Helical" evidence="1">
    <location>
        <begin position="311"/>
        <end position="328"/>
    </location>
</feature>
<reference evidence="2 3" key="1">
    <citation type="journal article" date="2015" name="Genome Announc.">
        <title>Expanding the biotechnology potential of lactobacilli through comparative genomics of 213 strains and associated genera.</title>
        <authorList>
            <person name="Sun Z."/>
            <person name="Harris H.M."/>
            <person name="McCann A."/>
            <person name="Guo C."/>
            <person name="Argimon S."/>
            <person name="Zhang W."/>
            <person name="Yang X."/>
            <person name="Jeffery I.B."/>
            <person name="Cooney J.C."/>
            <person name="Kagawa T.F."/>
            <person name="Liu W."/>
            <person name="Song Y."/>
            <person name="Salvetti E."/>
            <person name="Wrobel A."/>
            <person name="Rasinkangas P."/>
            <person name="Parkhill J."/>
            <person name="Rea M.C."/>
            <person name="O'Sullivan O."/>
            <person name="Ritari J."/>
            <person name="Douillard F.P."/>
            <person name="Paul Ross R."/>
            <person name="Yang R."/>
            <person name="Briner A.E."/>
            <person name="Felis G.E."/>
            <person name="de Vos W.M."/>
            <person name="Barrangou R."/>
            <person name="Klaenhammer T.R."/>
            <person name="Caufield P.W."/>
            <person name="Cui Y."/>
            <person name="Zhang H."/>
            <person name="O'Toole P.W."/>
        </authorList>
    </citation>
    <scope>NUCLEOTIDE SEQUENCE [LARGE SCALE GENOMIC DNA]</scope>
    <source>
        <strain evidence="2 3">DSM 5007</strain>
    </source>
</reference>
<comment type="caution">
    <text evidence="2">The sequence shown here is derived from an EMBL/GenBank/DDBJ whole genome shotgun (WGS) entry which is preliminary data.</text>
</comment>
<dbReference type="PATRIC" id="fig|1423807.3.peg.766"/>
<keyword evidence="1" id="KW-0812">Transmembrane</keyword>
<feature type="transmembrane region" description="Helical" evidence="1">
    <location>
        <begin position="358"/>
        <end position="374"/>
    </location>
</feature>
<keyword evidence="1" id="KW-0472">Membrane</keyword>
<feature type="transmembrane region" description="Helical" evidence="1">
    <location>
        <begin position="156"/>
        <end position="174"/>
    </location>
</feature>
<gene>
    <name evidence="2" type="ORF">FD16_GL000755</name>
</gene>
<protein>
    <recommendedName>
        <fullName evidence="4">Glycosyltransferase RgtA/B/C/D-like domain-containing protein</fullName>
    </recommendedName>
</protein>
<feature type="transmembrane region" description="Helical" evidence="1">
    <location>
        <begin position="618"/>
        <end position="637"/>
    </location>
</feature>
<feature type="transmembrane region" description="Helical" evidence="1">
    <location>
        <begin position="230"/>
        <end position="250"/>
    </location>
</feature>
<evidence type="ECO:0008006" key="4">
    <source>
        <dbReference type="Google" id="ProtNLM"/>
    </source>
</evidence>
<evidence type="ECO:0000256" key="1">
    <source>
        <dbReference type="SAM" id="Phobius"/>
    </source>
</evidence>
<dbReference type="eggNOG" id="ENOG5032BW0">
    <property type="taxonomic scope" value="Bacteria"/>
</dbReference>
<feature type="transmembrane region" description="Helical" evidence="1">
    <location>
        <begin position="594"/>
        <end position="612"/>
    </location>
</feature>
<feature type="transmembrane region" description="Helical" evidence="1">
    <location>
        <begin position="76"/>
        <end position="95"/>
    </location>
</feature>
<feature type="transmembrane region" description="Helical" evidence="1">
    <location>
        <begin position="565"/>
        <end position="587"/>
    </location>
</feature>
<keyword evidence="1" id="KW-1133">Transmembrane helix</keyword>
<feature type="transmembrane region" description="Helical" evidence="1">
    <location>
        <begin position="115"/>
        <end position="135"/>
    </location>
</feature>
<keyword evidence="3" id="KW-1185">Reference proteome</keyword>
<dbReference type="InterPro" id="IPR046062">
    <property type="entry name" value="DUF6020"/>
</dbReference>
<evidence type="ECO:0000313" key="2">
    <source>
        <dbReference type="EMBL" id="KRM13281.1"/>
    </source>
</evidence>
<feature type="transmembrane region" description="Helical" evidence="1">
    <location>
        <begin position="334"/>
        <end position="351"/>
    </location>
</feature>
<sequence>MTKSLNNMHFRLMMRCIGWIFVLMAFMITFPPKYVSGVNAIEGRINPNEGMVLVSILLVGIIIYCNNKLTNQINSWLFILFGYILSLILTTVNAFTSIESSVFIQGTKYLTDGKINIMLSLIYFIGFGIVFSNVLKILYNYLRIYFNIQDIKISTLKIFIFIIVVWCLQIVWFMPGTISFDAFRQFSEFFKLHVAELNFTYPKTNHHPWFVTLIFGYIFSAGKKIGGTNFGVFSIVFIQVIVTALIYSKVVKYAFSFAGKIVGIVTLVLFSSPIFALYSQTIDKSSLFFAFCAWYSLSYVKIFVSLPQKNKLDILSIINLLCSAFFMMMFRNDGGYVVLVSLLVLLVYTAFRFRKKVVAVSAVFLMIFCSYVSWQKIILPASNVIPGSSGEALTIPMRQVAYLYITHKSYFDKQDVDALNNIMAVKKIKRNYSVNVGDNLKSLYPVDTFLRKNSEIRDVKSGRLLLRSNSTVREHTSMFIKLWLKLGIKHPVQYLSLYIQANSGYLNPFLVSRSKTDSLFTSFNYVNSSKLIQPKWYHQYHYIFSFKYRNTVTNFVAAVLSFPPLLILINTGVPVWVALILVLLVLVKRRYSNLVAIFPLLLLAAVPTLSSVNGYSRYAIMGLAVLPVYVTFILNDFKKKNGEHIIE</sequence>
<accession>A0A0R1W610</accession>
<dbReference type="Pfam" id="PF19484">
    <property type="entry name" value="DUF6020"/>
    <property type="match status" value="1"/>
</dbReference>
<feature type="transmembrane region" description="Helical" evidence="1">
    <location>
        <begin position="257"/>
        <end position="279"/>
    </location>
</feature>